<proteinExistence type="predicted"/>
<accession>A0A291IFN4</accession>
<gene>
    <name evidence="1" type="ORF">A1356_23090</name>
</gene>
<sequence length="117" mass="12700">MSENPTLNVEALTASRQTLLSDALAGHGLELVAGKFSDSSRDSLAVIGLTPIEIAALEQSNVAETGDKVTLAIAGNMTPSRENNPFSREKWNPELQRQVHDTDPMLANQLFREARGR</sequence>
<reference evidence="1 2" key="1">
    <citation type="submission" date="2016-03" db="EMBL/GenBank/DDBJ databases">
        <authorList>
            <person name="Heylen K."/>
            <person name="De Vos P."/>
            <person name="Vekeman B."/>
        </authorList>
    </citation>
    <scope>NUCLEOTIDE SEQUENCE [LARGE SCALE GENOMIC DNA]</scope>
    <source>
        <strain evidence="1 2">R-49807</strain>
    </source>
</reference>
<dbReference type="AlphaFoldDB" id="A0A291IFN4"/>
<keyword evidence="2" id="KW-1185">Reference proteome</keyword>
<dbReference type="Proteomes" id="UP000077734">
    <property type="component" value="Unassembled WGS sequence"/>
</dbReference>
<dbReference type="RefSeq" id="WP_064024701.1">
    <property type="nucleotide sequence ID" value="NZ_CP023669.1"/>
</dbReference>
<name>A0A291IFN4_9GAMM</name>
<comment type="caution">
    <text evidence="1">The sequence shown here is derived from an EMBL/GenBank/DDBJ whole genome shotgun (WGS) entry which is preliminary data.</text>
</comment>
<dbReference type="KEGG" id="mko:MKLM6_0840"/>
<evidence type="ECO:0000313" key="1">
    <source>
        <dbReference type="EMBL" id="OAI29465.1"/>
    </source>
</evidence>
<organism evidence="1 2">
    <name type="scientific">Methylomonas koyamae</name>
    <dbReference type="NCBI Taxonomy" id="702114"/>
    <lineage>
        <taxon>Bacteria</taxon>
        <taxon>Pseudomonadati</taxon>
        <taxon>Pseudomonadota</taxon>
        <taxon>Gammaproteobacteria</taxon>
        <taxon>Methylococcales</taxon>
        <taxon>Methylococcaceae</taxon>
        <taxon>Methylomonas</taxon>
    </lineage>
</organism>
<protein>
    <submittedName>
        <fullName evidence="1">Uncharacterized protein</fullName>
    </submittedName>
</protein>
<evidence type="ECO:0000313" key="2">
    <source>
        <dbReference type="Proteomes" id="UP000077734"/>
    </source>
</evidence>
<dbReference type="EMBL" id="LUUL01000036">
    <property type="protein sequence ID" value="OAI29465.1"/>
    <property type="molecule type" value="Genomic_DNA"/>
</dbReference>